<dbReference type="EMBL" id="JNVM01000002">
    <property type="protein sequence ID" value="KEQ27710.1"/>
    <property type="molecule type" value="Genomic_DNA"/>
</dbReference>
<dbReference type="InterPro" id="IPR018060">
    <property type="entry name" value="HTH_AraC"/>
</dbReference>
<evidence type="ECO:0000256" key="3">
    <source>
        <dbReference type="ARBA" id="ARBA00023163"/>
    </source>
</evidence>
<evidence type="ECO:0000256" key="2">
    <source>
        <dbReference type="ARBA" id="ARBA00023125"/>
    </source>
</evidence>
<protein>
    <recommendedName>
        <fullName evidence="4">HTH araC/xylS-type domain-containing protein</fullName>
    </recommendedName>
</protein>
<evidence type="ECO:0000259" key="4">
    <source>
        <dbReference type="PROSITE" id="PS01124"/>
    </source>
</evidence>
<evidence type="ECO:0000256" key="1">
    <source>
        <dbReference type="ARBA" id="ARBA00023015"/>
    </source>
</evidence>
<keyword evidence="1" id="KW-0805">Transcription regulation</keyword>
<dbReference type="AlphaFoldDB" id="A0A081PAI7"/>
<dbReference type="SMART" id="SM00342">
    <property type="entry name" value="HTH_ARAC"/>
    <property type="match status" value="1"/>
</dbReference>
<dbReference type="PANTHER" id="PTHR47893:SF1">
    <property type="entry name" value="REGULATORY PROTEIN PCHR"/>
    <property type="match status" value="1"/>
</dbReference>
<dbReference type="eggNOG" id="COG2207">
    <property type="taxonomic scope" value="Bacteria"/>
</dbReference>
<dbReference type="RefSeq" id="WP_235206614.1">
    <property type="nucleotide sequence ID" value="NZ_JNVM01000002.1"/>
</dbReference>
<feature type="domain" description="HTH araC/xylS-type" evidence="4">
    <location>
        <begin position="1"/>
        <end position="98"/>
    </location>
</feature>
<keyword evidence="3" id="KW-0804">Transcription</keyword>
<dbReference type="InterPro" id="IPR020449">
    <property type="entry name" value="Tscrpt_reg_AraC-type_HTH"/>
</dbReference>
<dbReference type="InterPro" id="IPR053142">
    <property type="entry name" value="PchR_regulatory_protein"/>
</dbReference>
<gene>
    <name evidence="5" type="ORF">ET33_13580</name>
</gene>
<proteinExistence type="predicted"/>
<organism evidence="5 6">
    <name type="scientific">Paenibacillus tyrfis</name>
    <dbReference type="NCBI Taxonomy" id="1501230"/>
    <lineage>
        <taxon>Bacteria</taxon>
        <taxon>Bacillati</taxon>
        <taxon>Bacillota</taxon>
        <taxon>Bacilli</taxon>
        <taxon>Bacillales</taxon>
        <taxon>Paenibacillaceae</taxon>
        <taxon>Paenibacillus</taxon>
    </lineage>
</organism>
<dbReference type="InterPro" id="IPR009057">
    <property type="entry name" value="Homeodomain-like_sf"/>
</dbReference>
<dbReference type="Proteomes" id="UP000028123">
    <property type="component" value="Unassembled WGS sequence"/>
</dbReference>
<evidence type="ECO:0000313" key="5">
    <source>
        <dbReference type="EMBL" id="KEQ27710.1"/>
    </source>
</evidence>
<dbReference type="PROSITE" id="PS01124">
    <property type="entry name" value="HTH_ARAC_FAMILY_2"/>
    <property type="match status" value="1"/>
</dbReference>
<dbReference type="GO" id="GO:0003700">
    <property type="term" value="F:DNA-binding transcription factor activity"/>
    <property type="evidence" value="ECO:0007669"/>
    <property type="project" value="InterPro"/>
</dbReference>
<dbReference type="SUPFAM" id="SSF46689">
    <property type="entry name" value="Homeodomain-like"/>
    <property type="match status" value="1"/>
</dbReference>
<dbReference type="GO" id="GO:0043565">
    <property type="term" value="F:sequence-specific DNA binding"/>
    <property type="evidence" value="ECO:0007669"/>
    <property type="project" value="InterPro"/>
</dbReference>
<name>A0A081PAI7_9BACL</name>
<keyword evidence="6" id="KW-1185">Reference proteome</keyword>
<dbReference type="Gene3D" id="1.10.10.60">
    <property type="entry name" value="Homeodomain-like"/>
    <property type="match status" value="2"/>
</dbReference>
<evidence type="ECO:0000313" key="6">
    <source>
        <dbReference type="Proteomes" id="UP000028123"/>
    </source>
</evidence>
<keyword evidence="2" id="KW-0238">DNA-binding</keyword>
<comment type="caution">
    <text evidence="5">The sequence shown here is derived from an EMBL/GenBank/DDBJ whole genome shotgun (WGS) entry which is preliminary data.</text>
</comment>
<dbReference type="Pfam" id="PF12833">
    <property type="entry name" value="HTH_18"/>
    <property type="match status" value="1"/>
</dbReference>
<accession>A0A081PAI7</accession>
<dbReference type="PRINTS" id="PR00032">
    <property type="entry name" value="HTHARAC"/>
</dbReference>
<reference evidence="5 6" key="1">
    <citation type="submission" date="2014-06" db="EMBL/GenBank/DDBJ databases">
        <title>Draft genome sequence of Paenibacillus sp. MSt1.</title>
        <authorList>
            <person name="Aw Y.K."/>
            <person name="Ong K.S."/>
            <person name="Gan H.M."/>
            <person name="Lee S.M."/>
        </authorList>
    </citation>
    <scope>NUCLEOTIDE SEQUENCE [LARGE SCALE GENOMIC DNA]</scope>
    <source>
        <strain evidence="5 6">MSt1</strain>
    </source>
</reference>
<sequence length="98" mass="11042">MANDILSRMWKEPPGLLELARMAGLNDYKLKLGFKELFGTTVFGYVCALRMNEARSLLEQGKVNVSEAAGMVGYHNLSHFSLLFRKTLGYNPSEIRKS</sequence>
<dbReference type="PANTHER" id="PTHR47893">
    <property type="entry name" value="REGULATORY PROTEIN PCHR"/>
    <property type="match status" value="1"/>
</dbReference>